<evidence type="ECO:0000313" key="4">
    <source>
        <dbReference type="EMBL" id="CAC5404873.1"/>
    </source>
</evidence>
<dbReference type="Pfam" id="PF00643">
    <property type="entry name" value="zf-B_box"/>
    <property type="match status" value="1"/>
</dbReference>
<accession>A0A6J8D834</accession>
<evidence type="ECO:0000259" key="3">
    <source>
        <dbReference type="PROSITE" id="PS50119"/>
    </source>
</evidence>
<evidence type="ECO:0000256" key="1">
    <source>
        <dbReference type="PROSITE-ProRule" id="PRU00024"/>
    </source>
</evidence>
<dbReference type="PROSITE" id="PS50119">
    <property type="entry name" value="ZF_BBOX"/>
    <property type="match status" value="1"/>
</dbReference>
<dbReference type="Proteomes" id="UP000507470">
    <property type="component" value="Unassembled WGS sequence"/>
</dbReference>
<feature type="domain" description="B box-type" evidence="3">
    <location>
        <begin position="25"/>
        <end position="76"/>
    </location>
</feature>
<dbReference type="InterPro" id="IPR000315">
    <property type="entry name" value="Znf_B-box"/>
</dbReference>
<dbReference type="Gene3D" id="3.30.160.60">
    <property type="entry name" value="Classic Zinc Finger"/>
    <property type="match status" value="1"/>
</dbReference>
<dbReference type="GO" id="GO:0008270">
    <property type="term" value="F:zinc ion binding"/>
    <property type="evidence" value="ECO:0007669"/>
    <property type="project" value="UniProtKB-KW"/>
</dbReference>
<gene>
    <name evidence="4" type="ORF">MCOR_38612</name>
</gene>
<keyword evidence="2" id="KW-0175">Coiled coil</keyword>
<feature type="coiled-coil region" evidence="2">
    <location>
        <begin position="140"/>
        <end position="167"/>
    </location>
</feature>
<evidence type="ECO:0000313" key="5">
    <source>
        <dbReference type="Proteomes" id="UP000507470"/>
    </source>
</evidence>
<organism evidence="4 5">
    <name type="scientific">Mytilus coruscus</name>
    <name type="common">Sea mussel</name>
    <dbReference type="NCBI Taxonomy" id="42192"/>
    <lineage>
        <taxon>Eukaryota</taxon>
        <taxon>Metazoa</taxon>
        <taxon>Spiralia</taxon>
        <taxon>Lophotrochozoa</taxon>
        <taxon>Mollusca</taxon>
        <taxon>Bivalvia</taxon>
        <taxon>Autobranchia</taxon>
        <taxon>Pteriomorphia</taxon>
        <taxon>Mytilida</taxon>
        <taxon>Mytiloidea</taxon>
        <taxon>Mytilidae</taxon>
        <taxon>Mytilinae</taxon>
        <taxon>Mytilus</taxon>
    </lineage>
</organism>
<reference evidence="4 5" key="1">
    <citation type="submission" date="2020-06" db="EMBL/GenBank/DDBJ databases">
        <authorList>
            <person name="Li R."/>
            <person name="Bekaert M."/>
        </authorList>
    </citation>
    <scope>NUCLEOTIDE SEQUENCE [LARGE SCALE GENOMIC DNA]</scope>
    <source>
        <strain evidence="5">wild</strain>
    </source>
</reference>
<name>A0A6J8D834_MYTCO</name>
<dbReference type="EMBL" id="CACVKT020007046">
    <property type="protein sequence ID" value="CAC5404873.1"/>
    <property type="molecule type" value="Genomic_DNA"/>
</dbReference>
<dbReference type="SUPFAM" id="SSF57845">
    <property type="entry name" value="B-box zinc-binding domain"/>
    <property type="match status" value="1"/>
</dbReference>
<dbReference type="OrthoDB" id="6064205at2759"/>
<dbReference type="AlphaFoldDB" id="A0A6J8D834"/>
<proteinExistence type="predicted"/>
<evidence type="ECO:0000256" key="2">
    <source>
        <dbReference type="SAM" id="Coils"/>
    </source>
</evidence>
<keyword evidence="1" id="KW-0862">Zinc</keyword>
<keyword evidence="1" id="KW-0479">Metal-binding</keyword>
<sequence>MAEYNENNYLYLGAQEHINLPSHKLQTIDCLSHPTYNLILFCRECNGLICSKCLTNSHQCHSMCNIDLIHHEKLEILSNQREIINNKYFPFVLSEKSKFEDMLSLHTVSYKVEREKIIEKGRKLKDEISKLTNILLSEKEKEYLKIKENIEKNITKIEQESNDLKSSAILIEEFIKSNNIQDVCHISDAVQNYVEGFVIERRPLSFQTLTFIKESDNAYELQKNLEN</sequence>
<dbReference type="CDD" id="cd19756">
    <property type="entry name" value="Bbox2"/>
    <property type="match status" value="1"/>
</dbReference>
<protein>
    <recommendedName>
        <fullName evidence="3">B box-type domain-containing protein</fullName>
    </recommendedName>
</protein>
<keyword evidence="1" id="KW-0863">Zinc-finger</keyword>
<keyword evidence="5" id="KW-1185">Reference proteome</keyword>